<dbReference type="Proteomes" id="UP001212411">
    <property type="component" value="Chromosome 1"/>
</dbReference>
<organism evidence="2 3">
    <name type="scientific">Schizosaccharomyces osmophilus</name>
    <dbReference type="NCBI Taxonomy" id="2545709"/>
    <lineage>
        <taxon>Eukaryota</taxon>
        <taxon>Fungi</taxon>
        <taxon>Dikarya</taxon>
        <taxon>Ascomycota</taxon>
        <taxon>Taphrinomycotina</taxon>
        <taxon>Schizosaccharomycetes</taxon>
        <taxon>Schizosaccharomycetales</taxon>
        <taxon>Schizosaccharomycetaceae</taxon>
        <taxon>Schizosaccharomyces</taxon>
    </lineage>
</organism>
<dbReference type="PROSITE" id="PS50211">
    <property type="entry name" value="DENN"/>
    <property type="match status" value="1"/>
</dbReference>
<dbReference type="PANTHER" id="PTHR28245">
    <property type="entry name" value="ARF3-INTERACTING PROTEIN 1"/>
    <property type="match status" value="1"/>
</dbReference>
<dbReference type="Pfam" id="PF07792">
    <property type="entry name" value="Afi1"/>
    <property type="match status" value="1"/>
</dbReference>
<dbReference type="GO" id="GO:0005886">
    <property type="term" value="C:plasma membrane"/>
    <property type="evidence" value="ECO:0007669"/>
    <property type="project" value="TreeGrafter"/>
</dbReference>
<dbReference type="PANTHER" id="PTHR28245:SF1">
    <property type="entry name" value="ARF3-INTERACTING PROTEIN 1"/>
    <property type="match status" value="1"/>
</dbReference>
<dbReference type="GO" id="GO:0051666">
    <property type="term" value="P:actin cortical patch localization"/>
    <property type="evidence" value="ECO:0007669"/>
    <property type="project" value="TreeGrafter"/>
</dbReference>
<evidence type="ECO:0000313" key="2">
    <source>
        <dbReference type="EMBL" id="WBW72254.1"/>
    </source>
</evidence>
<gene>
    <name evidence="2" type="ORF">SOMG_01028</name>
</gene>
<dbReference type="EMBL" id="CP115611">
    <property type="protein sequence ID" value="WBW72254.1"/>
    <property type="molecule type" value="Genomic_DNA"/>
</dbReference>
<dbReference type="KEGG" id="som:SOMG_01028"/>
<dbReference type="InterPro" id="IPR052809">
    <property type="entry name" value="Actin_polarity_regulatory"/>
</dbReference>
<sequence>MSINYIFTAVFDPDQGPVLQYQFPQTSRYDFRFLAEIMLPDRIHERNEDWLQFFLHFREDSQSYSLFPSVTKAIKGPNGSEVFHVLNVIHTKRERFAKRNGTLSAMAICTSFPHVQVLKPMLDDAWKRFDASPSSLTLEHVFKEVCDYDFHTYLLDASLNSSVILTLNDFYRYVDSESRTQKSSLVRSTSHSGSFLNSDDSLKIPPTKLPLSSSANNKSNITTCEIPTIFLPECVGEYNISNLIQIFIDSPPPLSTYTSNLPADEGHTNPIIVLINSLLLQKRVLFLTSKLPAHVLTSYVLSASALASGASGLLQGYLNMTFPYVDLSNVDELLKLPGYIAGAMNPTFQYHQNWWDLLCDLDNHIIHVSPELIKKNISFKNLELIASVPYNQFPPTRKLREHTEQQLISDLQKLLVCRNKELLVRWRIRTHLLSFIRKAVSYEHLFLESSSLNPHIENYKLEGFGWFWPDRISGVNELSLMAGKIEEWRKTKSYENYCYRMANTHIPVTLCMDVAYHLDRLRLQIVSSVEAARIYSALEQYMRTDEDITYILSLCPLHEGGLTIISYGLYHISTTTRENVVRILEKISRHKYGQLFFTCLSEVDKIMYASMKTYLE</sequence>
<name>A0AAE9W9Q0_9SCHI</name>
<proteinExistence type="predicted"/>
<reference evidence="2 3" key="1">
    <citation type="journal article" date="2023" name="G3 (Bethesda)">
        <title>A high-quality reference genome for the fission yeast Schizosaccharomyces osmophilus.</title>
        <authorList>
            <person name="Jia G.S."/>
            <person name="Zhang W.C."/>
            <person name="Liang Y."/>
            <person name="Liu X.H."/>
            <person name="Rhind N."/>
            <person name="Pidoux A."/>
            <person name="Brysch-Herzberg M."/>
            <person name="Du L.L."/>
        </authorList>
    </citation>
    <scope>NUCLEOTIDE SEQUENCE [LARGE SCALE GENOMIC DNA]</scope>
    <source>
        <strain evidence="2 3">CBS 15793</strain>
    </source>
</reference>
<dbReference type="AlphaFoldDB" id="A0AAE9W9Q0"/>
<evidence type="ECO:0000259" key="1">
    <source>
        <dbReference type="PROSITE" id="PS50211"/>
    </source>
</evidence>
<dbReference type="Pfam" id="PF08616">
    <property type="entry name" value="SPA"/>
    <property type="match status" value="1"/>
</dbReference>
<dbReference type="InterPro" id="IPR012860">
    <property type="entry name" value="Afi1_N"/>
</dbReference>
<accession>A0AAE9W9Q0</accession>
<dbReference type="RefSeq" id="XP_056036497.1">
    <property type="nucleotide sequence ID" value="XM_056179821.1"/>
</dbReference>
<evidence type="ECO:0000313" key="3">
    <source>
        <dbReference type="Proteomes" id="UP001212411"/>
    </source>
</evidence>
<protein>
    <submittedName>
        <fullName evidence="2">Arf3/6 docking factor</fullName>
    </submittedName>
</protein>
<keyword evidence="3" id="KW-1185">Reference proteome</keyword>
<dbReference type="GeneID" id="80874510"/>
<feature type="domain" description="UDENN" evidence="1">
    <location>
        <begin position="4"/>
        <end position="495"/>
    </location>
</feature>
<dbReference type="InterPro" id="IPR037516">
    <property type="entry name" value="Tripartite_DENN"/>
</dbReference>